<evidence type="ECO:0000256" key="2">
    <source>
        <dbReference type="ARBA" id="ARBA00005745"/>
    </source>
</evidence>
<evidence type="ECO:0000256" key="5">
    <source>
        <dbReference type="ARBA" id="ARBA00022989"/>
    </source>
</evidence>
<keyword evidence="3" id="KW-1003">Cell membrane</keyword>
<dbReference type="AlphaFoldDB" id="A0A1F7RXB8"/>
<evidence type="ECO:0000256" key="3">
    <source>
        <dbReference type="ARBA" id="ARBA00022475"/>
    </source>
</evidence>
<dbReference type="InterPro" id="IPR042094">
    <property type="entry name" value="T2SS_GspF_sf"/>
</dbReference>
<sequence>MLNFLSKSDRQKSFIYNTLAQSLTAGLPIIQIFSILENQISKPASLKFAFKKIKSDIERGSNIHNAIRKFPKIFSSYECELVKLGEESGNLDEILSILSDFFEKKYKRSLSKIKMFFYPAFLLFLTNYIISIRTIFTKGAFSYLVATNGRLLLLLLLIFIVRKLFFFLKSFTPTEVILDQLKLMIPVIGKIYRNESILLFLRGLSLNYRAGMELKQSVTLAVSTCPDRIFKNKIKKIPSQLDSGLSMSQLLVQTNLFPSYINQAFLTGETTGNLDGMIDKFSEIMEQETNLSYDNLVKVTGILTFLLIAFIVGFFIVSSYIQIYDFTLLP</sequence>
<evidence type="ECO:0000259" key="8">
    <source>
        <dbReference type="Pfam" id="PF00482"/>
    </source>
</evidence>
<feature type="transmembrane region" description="Helical" evidence="7">
    <location>
        <begin position="141"/>
        <end position="161"/>
    </location>
</feature>
<dbReference type="EMBL" id="MGDD01000164">
    <property type="protein sequence ID" value="OGL45718.1"/>
    <property type="molecule type" value="Genomic_DNA"/>
</dbReference>
<comment type="caution">
    <text evidence="9">The sequence shown here is derived from an EMBL/GenBank/DDBJ whole genome shotgun (WGS) entry which is preliminary data.</text>
</comment>
<dbReference type="InterPro" id="IPR018076">
    <property type="entry name" value="T2SS_GspF_dom"/>
</dbReference>
<keyword evidence="5 7" id="KW-1133">Transmembrane helix</keyword>
<feature type="transmembrane region" description="Helical" evidence="7">
    <location>
        <begin position="115"/>
        <end position="135"/>
    </location>
</feature>
<evidence type="ECO:0000313" key="10">
    <source>
        <dbReference type="Proteomes" id="UP000179266"/>
    </source>
</evidence>
<evidence type="ECO:0000256" key="4">
    <source>
        <dbReference type="ARBA" id="ARBA00022692"/>
    </source>
</evidence>
<feature type="transmembrane region" description="Helical" evidence="7">
    <location>
        <begin position="302"/>
        <end position="323"/>
    </location>
</feature>
<evidence type="ECO:0000256" key="6">
    <source>
        <dbReference type="ARBA" id="ARBA00023136"/>
    </source>
</evidence>
<dbReference type="Proteomes" id="UP000179266">
    <property type="component" value="Unassembled WGS sequence"/>
</dbReference>
<feature type="domain" description="Type II secretion system protein GspF" evidence="8">
    <location>
        <begin position="200"/>
        <end position="320"/>
    </location>
</feature>
<reference evidence="9 10" key="1">
    <citation type="journal article" date="2016" name="Nat. Commun.">
        <title>Thousands of microbial genomes shed light on interconnected biogeochemical processes in an aquifer system.</title>
        <authorList>
            <person name="Anantharaman K."/>
            <person name="Brown C.T."/>
            <person name="Hug L.A."/>
            <person name="Sharon I."/>
            <person name="Castelle C.J."/>
            <person name="Probst A.J."/>
            <person name="Thomas B.C."/>
            <person name="Singh A."/>
            <person name="Wilkins M.J."/>
            <person name="Karaoz U."/>
            <person name="Brodie E.L."/>
            <person name="Williams K.H."/>
            <person name="Hubbard S.S."/>
            <person name="Banfield J.F."/>
        </authorList>
    </citation>
    <scope>NUCLEOTIDE SEQUENCE [LARGE SCALE GENOMIC DNA]</scope>
</reference>
<gene>
    <name evidence="9" type="ORF">A2161_00675</name>
</gene>
<comment type="similarity">
    <text evidence="2">Belongs to the GSP F family.</text>
</comment>
<protein>
    <recommendedName>
        <fullName evidence="8">Type II secretion system protein GspF domain-containing protein</fullName>
    </recommendedName>
</protein>
<proteinExistence type="inferred from homology"/>
<evidence type="ECO:0000256" key="1">
    <source>
        <dbReference type="ARBA" id="ARBA00004651"/>
    </source>
</evidence>
<dbReference type="InterPro" id="IPR003004">
    <property type="entry name" value="GspF/PilC"/>
</dbReference>
<organism evidence="9 10">
    <name type="scientific">Candidatus Schekmanbacteria bacterium RBG_13_48_7</name>
    <dbReference type="NCBI Taxonomy" id="1817878"/>
    <lineage>
        <taxon>Bacteria</taxon>
        <taxon>Candidatus Schekmaniibacteriota</taxon>
    </lineage>
</organism>
<dbReference type="Pfam" id="PF00482">
    <property type="entry name" value="T2SSF"/>
    <property type="match status" value="2"/>
</dbReference>
<dbReference type="GO" id="GO:0005886">
    <property type="term" value="C:plasma membrane"/>
    <property type="evidence" value="ECO:0007669"/>
    <property type="project" value="UniProtKB-SubCell"/>
</dbReference>
<dbReference type="PANTHER" id="PTHR30012">
    <property type="entry name" value="GENERAL SECRETION PATHWAY PROTEIN"/>
    <property type="match status" value="1"/>
</dbReference>
<dbReference type="PANTHER" id="PTHR30012:SF0">
    <property type="entry name" value="TYPE II SECRETION SYSTEM PROTEIN F-RELATED"/>
    <property type="match status" value="1"/>
</dbReference>
<dbReference type="Gene3D" id="1.20.81.30">
    <property type="entry name" value="Type II secretion system (T2SS), domain F"/>
    <property type="match status" value="2"/>
</dbReference>
<keyword evidence="6 7" id="KW-0472">Membrane</keyword>
<feature type="domain" description="Type II secretion system protein GspF" evidence="8">
    <location>
        <begin position="17"/>
        <end position="129"/>
    </location>
</feature>
<comment type="subcellular location">
    <subcellularLocation>
        <location evidence="1">Cell membrane</location>
        <topology evidence="1">Multi-pass membrane protein</topology>
    </subcellularLocation>
</comment>
<keyword evidence="4 7" id="KW-0812">Transmembrane</keyword>
<evidence type="ECO:0000313" key="9">
    <source>
        <dbReference type="EMBL" id="OGL45718.1"/>
    </source>
</evidence>
<evidence type="ECO:0000256" key="7">
    <source>
        <dbReference type="SAM" id="Phobius"/>
    </source>
</evidence>
<name>A0A1F7RXB8_9BACT</name>
<accession>A0A1F7RXB8</accession>